<dbReference type="GO" id="GO:0000155">
    <property type="term" value="F:phosphorelay sensor kinase activity"/>
    <property type="evidence" value="ECO:0007669"/>
    <property type="project" value="InterPro"/>
</dbReference>
<dbReference type="EMBL" id="NOXS01000033">
    <property type="protein sequence ID" value="OYQ18030.1"/>
    <property type="molecule type" value="Genomic_DNA"/>
</dbReference>
<dbReference type="AlphaFoldDB" id="A0A255XP46"/>
<accession>A0A255XP46</accession>
<dbReference type="OrthoDB" id="8326226at2"/>
<dbReference type="InterPro" id="IPR011104">
    <property type="entry name" value="Hpr_kin/Pase_C"/>
</dbReference>
<dbReference type="Proteomes" id="UP000216361">
    <property type="component" value="Unassembled WGS sequence"/>
</dbReference>
<evidence type="ECO:0000256" key="1">
    <source>
        <dbReference type="SAM" id="MobiDB-lite"/>
    </source>
</evidence>
<dbReference type="SUPFAM" id="SSF53795">
    <property type="entry name" value="PEP carboxykinase-like"/>
    <property type="match status" value="1"/>
</dbReference>
<dbReference type="GO" id="GO:0005524">
    <property type="term" value="F:ATP binding"/>
    <property type="evidence" value="ECO:0007669"/>
    <property type="project" value="InterPro"/>
</dbReference>
<evidence type="ECO:0000313" key="4">
    <source>
        <dbReference type="Proteomes" id="UP000216361"/>
    </source>
</evidence>
<dbReference type="Pfam" id="PF07475">
    <property type="entry name" value="Hpr_kinase_C"/>
    <property type="match status" value="1"/>
</dbReference>
<feature type="region of interest" description="Disordered" evidence="1">
    <location>
        <begin position="1"/>
        <end position="31"/>
    </location>
</feature>
<dbReference type="RefSeq" id="WP_094409592.1">
    <property type="nucleotide sequence ID" value="NZ_BMJZ01000002.1"/>
</dbReference>
<comment type="caution">
    <text evidence="3">The sequence shown here is derived from an EMBL/GenBank/DDBJ whole genome shotgun (WGS) entry which is preliminary data.</text>
</comment>
<reference evidence="3 4" key="1">
    <citation type="submission" date="2017-07" db="EMBL/GenBank/DDBJ databases">
        <title>Elstera cyanobacteriorum sp. nov., a novel bacterium isolated from cyanobacterial aggregates in a eutrophic lake.</title>
        <authorList>
            <person name="Cai H."/>
        </authorList>
    </citation>
    <scope>NUCLEOTIDE SEQUENCE [LARGE SCALE GENOMIC DNA]</scope>
    <source>
        <strain evidence="3 4">TH019</strain>
    </source>
</reference>
<name>A0A255XP46_9PROT</name>
<dbReference type="InterPro" id="IPR027417">
    <property type="entry name" value="P-loop_NTPase"/>
</dbReference>
<feature type="compositionally biased region" description="Pro residues" evidence="1">
    <location>
        <begin position="1"/>
        <end position="10"/>
    </location>
</feature>
<gene>
    <name evidence="3" type="ORF">CHR90_13770</name>
</gene>
<protein>
    <recommendedName>
        <fullName evidence="2">HPr kinase/phosphorylase C-terminal domain-containing protein</fullName>
    </recommendedName>
</protein>
<organism evidence="3 4">
    <name type="scientific">Elstera cyanobacteriorum</name>
    <dbReference type="NCBI Taxonomy" id="2022747"/>
    <lineage>
        <taxon>Bacteria</taxon>
        <taxon>Pseudomonadati</taxon>
        <taxon>Pseudomonadota</taxon>
        <taxon>Alphaproteobacteria</taxon>
        <taxon>Rhodospirillales</taxon>
        <taxon>Rhodospirillaceae</taxon>
        <taxon>Elstera</taxon>
    </lineage>
</organism>
<evidence type="ECO:0000259" key="2">
    <source>
        <dbReference type="Pfam" id="PF07475"/>
    </source>
</evidence>
<sequence length="188" mass="19608">MPESPAPLPVDPHTEASPPARRGTEVQPLDLSPEAPSLHATCIALHGVGLLLRGASGLGKSDLALRLIDGGATLVADDRTLISTAITAGGTILVAAPPPALAGLLEVRGLGLVRLPYQSLCPVQMIVDVLPPEDRPDRLPDPDTETLLGVTLPRWCLNALEPSAPAKVRLAVRILTERSPKLLAPPTV</sequence>
<keyword evidence="4" id="KW-1185">Reference proteome</keyword>
<dbReference type="GO" id="GO:0006109">
    <property type="term" value="P:regulation of carbohydrate metabolic process"/>
    <property type="evidence" value="ECO:0007669"/>
    <property type="project" value="InterPro"/>
</dbReference>
<evidence type="ECO:0000313" key="3">
    <source>
        <dbReference type="EMBL" id="OYQ18030.1"/>
    </source>
</evidence>
<dbReference type="CDD" id="cd01918">
    <property type="entry name" value="HprK_C"/>
    <property type="match status" value="1"/>
</dbReference>
<feature type="domain" description="HPr kinase/phosphorylase C-terminal" evidence="2">
    <location>
        <begin position="36"/>
        <end position="114"/>
    </location>
</feature>
<proteinExistence type="predicted"/>
<dbReference type="Gene3D" id="3.40.50.300">
    <property type="entry name" value="P-loop containing nucleotide triphosphate hydrolases"/>
    <property type="match status" value="1"/>
</dbReference>